<dbReference type="InterPro" id="IPR034768">
    <property type="entry name" value="4FE4S_WBL"/>
</dbReference>
<protein>
    <recommendedName>
        <fullName evidence="12">Transcriptional regulator WhiB</fullName>
    </recommendedName>
</protein>
<feature type="domain" description="4Fe-4S Wbl-type" evidence="13">
    <location>
        <begin position="22"/>
        <end position="86"/>
    </location>
</feature>
<evidence type="ECO:0000256" key="9">
    <source>
        <dbReference type="ARBA" id="ARBA00023125"/>
    </source>
</evidence>
<dbReference type="HAMAP" id="MF_01479">
    <property type="entry name" value="WhiB"/>
    <property type="match status" value="1"/>
</dbReference>
<evidence type="ECO:0000313" key="14">
    <source>
        <dbReference type="EMBL" id="MFD1054627.1"/>
    </source>
</evidence>
<evidence type="ECO:0000256" key="3">
    <source>
        <dbReference type="ARBA" id="ARBA00022485"/>
    </source>
</evidence>
<keyword evidence="3 12" id="KW-0004">4Fe-4S</keyword>
<comment type="caution">
    <text evidence="14">The sequence shown here is derived from an EMBL/GenBank/DDBJ whole genome shotgun (WGS) entry which is preliminary data.</text>
</comment>
<keyword evidence="10 12" id="KW-1015">Disulfide bond</keyword>
<evidence type="ECO:0000256" key="12">
    <source>
        <dbReference type="HAMAP-Rule" id="MF_01479"/>
    </source>
</evidence>
<gene>
    <name evidence="12" type="primary">whiB</name>
    <name evidence="14" type="ORF">ACFQ2V_09950</name>
</gene>
<evidence type="ECO:0000256" key="10">
    <source>
        <dbReference type="ARBA" id="ARBA00023157"/>
    </source>
</evidence>
<dbReference type="Proteomes" id="UP001597046">
    <property type="component" value="Unassembled WGS sequence"/>
</dbReference>
<evidence type="ECO:0000256" key="6">
    <source>
        <dbReference type="ARBA" id="ARBA00023004"/>
    </source>
</evidence>
<dbReference type="InterPro" id="IPR003482">
    <property type="entry name" value="Whib"/>
</dbReference>
<comment type="similarity">
    <text evidence="2 12">Belongs to the WhiB family.</text>
</comment>
<organism evidence="14 15">
    <name type="scientific">Terrabacter terrigena</name>
    <dbReference type="NCBI Taxonomy" id="574718"/>
    <lineage>
        <taxon>Bacteria</taxon>
        <taxon>Bacillati</taxon>
        <taxon>Actinomycetota</taxon>
        <taxon>Actinomycetes</taxon>
        <taxon>Micrococcales</taxon>
        <taxon>Intrasporangiaceae</taxon>
        <taxon>Terrabacter</taxon>
    </lineage>
</organism>
<evidence type="ECO:0000256" key="8">
    <source>
        <dbReference type="ARBA" id="ARBA00023015"/>
    </source>
</evidence>
<comment type="cofactor">
    <cofactor evidence="12">
        <name>[4Fe-4S] cluster</name>
        <dbReference type="ChEBI" id="CHEBI:49883"/>
    </cofactor>
    <text evidence="12">Binds 1 [4Fe-4S] cluster per subunit. Following nitrosylation of the [4Fe-4S] cluster binds 1 [4Fe-8(NO)] cluster per subunit.</text>
</comment>
<keyword evidence="8 12" id="KW-0805">Transcription regulation</keyword>
<keyword evidence="11 12" id="KW-0804">Transcription</keyword>
<dbReference type="PANTHER" id="PTHR38839">
    <property type="entry name" value="TRANSCRIPTIONAL REGULATOR WHID-RELATED"/>
    <property type="match status" value="1"/>
</dbReference>
<feature type="binding site" evidence="12">
    <location>
        <position position="56"/>
    </location>
    <ligand>
        <name>[4Fe-4S] cluster</name>
        <dbReference type="ChEBI" id="CHEBI:49883"/>
    </ligand>
</feature>
<evidence type="ECO:0000256" key="7">
    <source>
        <dbReference type="ARBA" id="ARBA00023014"/>
    </source>
</evidence>
<comment type="PTM">
    <text evidence="12">The Fe-S cluster can be nitrosylated by nitric oxide (NO).</text>
</comment>
<comment type="subcellular location">
    <subcellularLocation>
        <location evidence="1 12">Cytoplasm</location>
    </subcellularLocation>
</comment>
<evidence type="ECO:0000256" key="11">
    <source>
        <dbReference type="ARBA" id="ARBA00023163"/>
    </source>
</evidence>
<evidence type="ECO:0000256" key="1">
    <source>
        <dbReference type="ARBA" id="ARBA00004496"/>
    </source>
</evidence>
<evidence type="ECO:0000256" key="5">
    <source>
        <dbReference type="ARBA" id="ARBA00022723"/>
    </source>
</evidence>
<keyword evidence="15" id="KW-1185">Reference proteome</keyword>
<accession>A0ABW3MWJ7</accession>
<feature type="binding site" evidence="12">
    <location>
        <position position="53"/>
    </location>
    <ligand>
        <name>[4Fe-4S] cluster</name>
        <dbReference type="ChEBI" id="CHEBI:49883"/>
    </ligand>
</feature>
<comment type="function">
    <text evidence="12">Acts as a transcriptional regulator. Probably redox-responsive. The apo- but not holo-form probably binds DNA.</text>
</comment>
<feature type="binding site" evidence="12">
    <location>
        <position position="23"/>
    </location>
    <ligand>
        <name>[4Fe-4S] cluster</name>
        <dbReference type="ChEBI" id="CHEBI:49883"/>
    </ligand>
</feature>
<comment type="PTM">
    <text evidence="12">Upon Fe-S cluster removal intramolecular disulfide bonds are formed.</text>
</comment>
<proteinExistence type="inferred from homology"/>
<keyword evidence="9 12" id="KW-0238">DNA-binding</keyword>
<dbReference type="PANTHER" id="PTHR38839:SF5">
    <property type="entry name" value="TRANSCRIPTIONAL REGULATOR WHID"/>
    <property type="match status" value="1"/>
</dbReference>
<dbReference type="RefSeq" id="WP_386052534.1">
    <property type="nucleotide sequence ID" value="NZ_JBHTKH010000005.1"/>
</dbReference>
<sequence>MAEITRLPGPVADLWDWQLDGACRGTSPEVFFHPEGERGPRRRNRDAQAKAVCAACPVVAACRSHALEVREPYGVWGGLTEAERELLYDGIQEAS</sequence>
<reference evidence="15" key="1">
    <citation type="journal article" date="2019" name="Int. J. Syst. Evol. Microbiol.">
        <title>The Global Catalogue of Microorganisms (GCM) 10K type strain sequencing project: providing services to taxonomists for standard genome sequencing and annotation.</title>
        <authorList>
            <consortium name="The Broad Institute Genomics Platform"/>
            <consortium name="The Broad Institute Genome Sequencing Center for Infectious Disease"/>
            <person name="Wu L."/>
            <person name="Ma J."/>
        </authorList>
    </citation>
    <scope>NUCLEOTIDE SEQUENCE [LARGE SCALE GENOMIC DNA]</scope>
    <source>
        <strain evidence="15">CCUG 57508</strain>
    </source>
</reference>
<dbReference type="Pfam" id="PF02467">
    <property type="entry name" value="Whib"/>
    <property type="match status" value="1"/>
</dbReference>
<evidence type="ECO:0000259" key="13">
    <source>
        <dbReference type="PROSITE" id="PS51674"/>
    </source>
</evidence>
<keyword evidence="7 12" id="KW-0411">Iron-sulfur</keyword>
<keyword evidence="6 12" id="KW-0408">Iron</keyword>
<evidence type="ECO:0000256" key="4">
    <source>
        <dbReference type="ARBA" id="ARBA00022490"/>
    </source>
</evidence>
<keyword evidence="5 12" id="KW-0479">Metal-binding</keyword>
<keyword evidence="4 12" id="KW-0963">Cytoplasm</keyword>
<dbReference type="PROSITE" id="PS51674">
    <property type="entry name" value="4FE4S_WBL"/>
    <property type="match status" value="1"/>
</dbReference>
<name>A0ABW3MWJ7_9MICO</name>
<feature type="binding site" evidence="12">
    <location>
        <position position="62"/>
    </location>
    <ligand>
        <name>[4Fe-4S] cluster</name>
        <dbReference type="ChEBI" id="CHEBI:49883"/>
    </ligand>
</feature>
<evidence type="ECO:0000313" key="15">
    <source>
        <dbReference type="Proteomes" id="UP001597046"/>
    </source>
</evidence>
<evidence type="ECO:0000256" key="2">
    <source>
        <dbReference type="ARBA" id="ARBA00006597"/>
    </source>
</evidence>
<dbReference type="EMBL" id="JBHTKH010000005">
    <property type="protein sequence ID" value="MFD1054627.1"/>
    <property type="molecule type" value="Genomic_DNA"/>
</dbReference>